<dbReference type="Gene3D" id="3.20.20.30">
    <property type="entry name" value="Luciferase-like domain"/>
    <property type="match status" value="2"/>
</dbReference>
<dbReference type="InterPro" id="IPR050564">
    <property type="entry name" value="F420-G6PD/mer"/>
</dbReference>
<dbReference type="STRING" id="589385.SAMN05421504_102762"/>
<organism evidence="3 4">
    <name type="scientific">Amycolatopsis xylanica</name>
    <dbReference type="NCBI Taxonomy" id="589385"/>
    <lineage>
        <taxon>Bacteria</taxon>
        <taxon>Bacillati</taxon>
        <taxon>Actinomycetota</taxon>
        <taxon>Actinomycetes</taxon>
        <taxon>Pseudonocardiales</taxon>
        <taxon>Pseudonocardiaceae</taxon>
        <taxon>Amycolatopsis</taxon>
    </lineage>
</organism>
<proteinExistence type="predicted"/>
<dbReference type="InterPro" id="IPR036661">
    <property type="entry name" value="Luciferase-like_sf"/>
</dbReference>
<dbReference type="EMBL" id="FNON01000002">
    <property type="protein sequence ID" value="SDX23608.1"/>
    <property type="molecule type" value="Genomic_DNA"/>
</dbReference>
<dbReference type="Pfam" id="PF00296">
    <property type="entry name" value="Bac_luciferase"/>
    <property type="match status" value="1"/>
</dbReference>
<dbReference type="RefSeq" id="WP_091288601.1">
    <property type="nucleotide sequence ID" value="NZ_FNON01000002.1"/>
</dbReference>
<sequence>MTFEIGKIGVWRPKQLTTDKLAVELEGLGYGALWVGSSPSLVSEIGQLEGLLAATTTLVVGTSIANVWADDPASVGAGYHRLADKYPGRFILGIGVGHPEATQEYKKPYQALVDYLDGLDAAGVPVESRALAALGPKVIKLSGDRTAGALPYLTTPEHTRQAREILGADKLLVAEQKVVLGEERERALAIAREAVRNPYLSLVNYTTMLRNLGFTDEDLADGGSDRLIDALVVQGDAETVARGLTAHLEAGADHVAVQVLGENLDYEAIIAAVTPR</sequence>
<dbReference type="InterPro" id="IPR019922">
    <property type="entry name" value="Lucif-like_OxRdatse_MSMEG_4141"/>
</dbReference>
<dbReference type="SUPFAM" id="SSF51679">
    <property type="entry name" value="Bacterial luciferase-like"/>
    <property type="match status" value="1"/>
</dbReference>
<reference evidence="3 4" key="1">
    <citation type="submission" date="2016-10" db="EMBL/GenBank/DDBJ databases">
        <authorList>
            <person name="de Groot N.N."/>
        </authorList>
    </citation>
    <scope>NUCLEOTIDE SEQUENCE [LARGE SCALE GENOMIC DNA]</scope>
    <source>
        <strain evidence="3 4">CPCC 202699</strain>
    </source>
</reference>
<dbReference type="Proteomes" id="UP000199515">
    <property type="component" value="Unassembled WGS sequence"/>
</dbReference>
<evidence type="ECO:0000259" key="2">
    <source>
        <dbReference type="Pfam" id="PF00296"/>
    </source>
</evidence>
<evidence type="ECO:0000313" key="3">
    <source>
        <dbReference type="EMBL" id="SDX23608.1"/>
    </source>
</evidence>
<evidence type="ECO:0000313" key="4">
    <source>
        <dbReference type="Proteomes" id="UP000199515"/>
    </source>
</evidence>
<dbReference type="AlphaFoldDB" id="A0A1H3A301"/>
<dbReference type="PANTHER" id="PTHR43244:SF1">
    <property type="entry name" value="5,10-METHYLENETETRAHYDROMETHANOPTERIN REDUCTASE"/>
    <property type="match status" value="1"/>
</dbReference>
<keyword evidence="4" id="KW-1185">Reference proteome</keyword>
<keyword evidence="1" id="KW-0560">Oxidoreductase</keyword>
<accession>A0A1H3A301</accession>
<gene>
    <name evidence="3" type="ORF">SAMN05421504_102762</name>
</gene>
<name>A0A1H3A301_9PSEU</name>
<dbReference type="NCBIfam" id="TIGR03620">
    <property type="entry name" value="F420_MSMEG_4141"/>
    <property type="match status" value="1"/>
</dbReference>
<protein>
    <submittedName>
        <fullName evidence="3">Probable F420-dependent oxidoreductase, MSMEG_4141 family</fullName>
    </submittedName>
</protein>
<evidence type="ECO:0000256" key="1">
    <source>
        <dbReference type="ARBA" id="ARBA00023002"/>
    </source>
</evidence>
<dbReference type="InterPro" id="IPR011251">
    <property type="entry name" value="Luciferase-like_dom"/>
</dbReference>
<dbReference type="PANTHER" id="PTHR43244">
    <property type="match status" value="1"/>
</dbReference>
<dbReference type="GO" id="GO:0016705">
    <property type="term" value="F:oxidoreductase activity, acting on paired donors, with incorporation or reduction of molecular oxygen"/>
    <property type="evidence" value="ECO:0007669"/>
    <property type="project" value="InterPro"/>
</dbReference>
<feature type="domain" description="Luciferase-like" evidence="2">
    <location>
        <begin position="20"/>
        <end position="118"/>
    </location>
</feature>
<dbReference type="OrthoDB" id="4760590at2"/>